<feature type="domain" description="C2" evidence="2">
    <location>
        <begin position="101"/>
        <end position="224"/>
    </location>
</feature>
<dbReference type="Gene3D" id="2.60.40.150">
    <property type="entry name" value="C2 domain"/>
    <property type="match status" value="1"/>
</dbReference>
<dbReference type="GO" id="GO:0008289">
    <property type="term" value="F:lipid binding"/>
    <property type="evidence" value="ECO:0007669"/>
    <property type="project" value="InterPro"/>
</dbReference>
<dbReference type="PANTHER" id="PTHR10774:SF217">
    <property type="entry name" value="OS06G0685300 PROTEIN"/>
    <property type="match status" value="1"/>
</dbReference>
<name>A0AAW2MQB6_9LAMI</name>
<keyword evidence="1" id="KW-0472">Membrane</keyword>
<proteinExistence type="predicted"/>
<comment type="caution">
    <text evidence="3">The sequence shown here is derived from an EMBL/GenBank/DDBJ whole genome shotgun (WGS) entry which is preliminary data.</text>
</comment>
<dbReference type="InterPro" id="IPR000008">
    <property type="entry name" value="C2_dom"/>
</dbReference>
<dbReference type="InterPro" id="IPR045050">
    <property type="entry name" value="Synaptotagmin_plant"/>
</dbReference>
<evidence type="ECO:0000256" key="1">
    <source>
        <dbReference type="SAM" id="Phobius"/>
    </source>
</evidence>
<dbReference type="InterPro" id="IPR035892">
    <property type="entry name" value="C2_domain_sf"/>
</dbReference>
<dbReference type="Pfam" id="PF00168">
    <property type="entry name" value="C2"/>
    <property type="match status" value="2"/>
</dbReference>
<dbReference type="PRINTS" id="PR00360">
    <property type="entry name" value="C2DOMAIN"/>
</dbReference>
<dbReference type="SMART" id="SM00239">
    <property type="entry name" value="C2"/>
    <property type="match status" value="1"/>
</dbReference>
<dbReference type="GO" id="GO:0005783">
    <property type="term" value="C:endoplasmic reticulum"/>
    <property type="evidence" value="ECO:0007669"/>
    <property type="project" value="TreeGrafter"/>
</dbReference>
<organism evidence="3">
    <name type="scientific">Sesamum angustifolium</name>
    <dbReference type="NCBI Taxonomy" id="2727405"/>
    <lineage>
        <taxon>Eukaryota</taxon>
        <taxon>Viridiplantae</taxon>
        <taxon>Streptophyta</taxon>
        <taxon>Embryophyta</taxon>
        <taxon>Tracheophyta</taxon>
        <taxon>Spermatophyta</taxon>
        <taxon>Magnoliopsida</taxon>
        <taxon>eudicotyledons</taxon>
        <taxon>Gunneridae</taxon>
        <taxon>Pentapetalae</taxon>
        <taxon>asterids</taxon>
        <taxon>lamiids</taxon>
        <taxon>Lamiales</taxon>
        <taxon>Pedaliaceae</taxon>
        <taxon>Sesamum</taxon>
    </lineage>
</organism>
<dbReference type="PANTHER" id="PTHR10774">
    <property type="entry name" value="EXTENDED SYNAPTOTAGMIN-RELATED"/>
    <property type="match status" value="1"/>
</dbReference>
<sequence length="362" mass="41119">MGILGSLLGVVGFGIGILIGLFLGFFMFIYFRPRDVKKECVMKSLNSIDWNSMLDLVPELPLWVMNPDYERVDWLNKFIVDMWPYFDKEVIAKQVAKLYLWPQTYDLDILDSSIGAAKKPVGILHVKVVRAHKLLKMDFLGASDPYVKLSLTGERLPSKKTSVVMNSLNPVWCEDFKLIVKDPESQVLQLQLYDWEKVGAHDYLGMQVVPLNQLIPYEKQEFTLDLLHSMHPNDPHNKKPRGSIIVEMAFVPFLEDSPKYSGRIGVEGNGSCNNFHGNISISGSGLLLVAVIEAKDVEGKKNHVSPYARILFRGDKKKTKESLGYVDINLADVVYNGHINEKYNLINSRDGIIHLDIRWKVI</sequence>
<gene>
    <name evidence="3" type="ORF">Sangu_1492700</name>
</gene>
<dbReference type="SUPFAM" id="SSF49562">
    <property type="entry name" value="C2 domain (Calcium/lipid-binding domain, CaLB)"/>
    <property type="match status" value="2"/>
</dbReference>
<protein>
    <submittedName>
        <fullName evidence="3">Synaptotagmin-3</fullName>
    </submittedName>
</protein>
<reference evidence="3" key="1">
    <citation type="submission" date="2020-06" db="EMBL/GenBank/DDBJ databases">
        <authorList>
            <person name="Li T."/>
            <person name="Hu X."/>
            <person name="Zhang T."/>
            <person name="Song X."/>
            <person name="Zhang H."/>
            <person name="Dai N."/>
            <person name="Sheng W."/>
            <person name="Hou X."/>
            <person name="Wei L."/>
        </authorList>
    </citation>
    <scope>NUCLEOTIDE SEQUENCE</scope>
    <source>
        <strain evidence="3">G01</strain>
        <tissue evidence="3">Leaf</tissue>
    </source>
</reference>
<accession>A0AAW2MQB6</accession>
<keyword evidence="1" id="KW-1133">Transmembrane helix</keyword>
<reference evidence="3" key="2">
    <citation type="journal article" date="2024" name="Plant">
        <title>Genomic evolution and insights into agronomic trait innovations of Sesamum species.</title>
        <authorList>
            <person name="Miao H."/>
            <person name="Wang L."/>
            <person name="Qu L."/>
            <person name="Liu H."/>
            <person name="Sun Y."/>
            <person name="Le M."/>
            <person name="Wang Q."/>
            <person name="Wei S."/>
            <person name="Zheng Y."/>
            <person name="Lin W."/>
            <person name="Duan Y."/>
            <person name="Cao H."/>
            <person name="Xiong S."/>
            <person name="Wang X."/>
            <person name="Wei L."/>
            <person name="Li C."/>
            <person name="Ma Q."/>
            <person name="Ju M."/>
            <person name="Zhao R."/>
            <person name="Li G."/>
            <person name="Mu C."/>
            <person name="Tian Q."/>
            <person name="Mei H."/>
            <person name="Zhang T."/>
            <person name="Gao T."/>
            <person name="Zhang H."/>
        </authorList>
    </citation>
    <scope>NUCLEOTIDE SEQUENCE</scope>
    <source>
        <strain evidence="3">G01</strain>
    </source>
</reference>
<keyword evidence="1" id="KW-0812">Transmembrane</keyword>
<dbReference type="EMBL" id="JACGWK010000009">
    <property type="protein sequence ID" value="KAL0333365.1"/>
    <property type="molecule type" value="Genomic_DNA"/>
</dbReference>
<evidence type="ECO:0000313" key="3">
    <source>
        <dbReference type="EMBL" id="KAL0333365.1"/>
    </source>
</evidence>
<dbReference type="PROSITE" id="PS50004">
    <property type="entry name" value="C2"/>
    <property type="match status" value="1"/>
</dbReference>
<dbReference type="AlphaFoldDB" id="A0AAW2MQB6"/>
<dbReference type="CDD" id="cd00030">
    <property type="entry name" value="C2"/>
    <property type="match status" value="1"/>
</dbReference>
<dbReference type="FunFam" id="2.60.40.150:FF:000102">
    <property type="entry name" value="Synaptotagmin-2 isoform A"/>
    <property type="match status" value="1"/>
</dbReference>
<evidence type="ECO:0000259" key="2">
    <source>
        <dbReference type="PROSITE" id="PS50004"/>
    </source>
</evidence>
<feature type="transmembrane region" description="Helical" evidence="1">
    <location>
        <begin position="6"/>
        <end position="31"/>
    </location>
</feature>